<protein>
    <recommendedName>
        <fullName evidence="4">Probable NADH dehydrogenase [ubiquinone] iron-sulfur protein 7, mitochondrial</fullName>
    </recommendedName>
</protein>
<dbReference type="InterPro" id="IPR027417">
    <property type="entry name" value="P-loop_NTPase"/>
</dbReference>
<keyword evidence="6" id="KW-1133">Transmembrane helix</keyword>
<keyword evidence="6" id="KW-0472">Membrane</keyword>
<dbReference type="Pfam" id="PF01058">
    <property type="entry name" value="Oxidored_q6"/>
    <property type="match status" value="1"/>
</dbReference>
<evidence type="ECO:0000313" key="10">
    <source>
        <dbReference type="Proteomes" id="UP001620645"/>
    </source>
</evidence>
<dbReference type="AlphaFoldDB" id="A0ABD2JH49"/>
<organism evidence="9 10">
    <name type="scientific">Heterodera schachtii</name>
    <name type="common">Sugarbeet cyst nematode worm</name>
    <name type="synonym">Tylenchus schachtii</name>
    <dbReference type="NCBI Taxonomy" id="97005"/>
    <lineage>
        <taxon>Eukaryota</taxon>
        <taxon>Metazoa</taxon>
        <taxon>Ecdysozoa</taxon>
        <taxon>Nematoda</taxon>
        <taxon>Chromadorea</taxon>
        <taxon>Rhabditida</taxon>
        <taxon>Tylenchina</taxon>
        <taxon>Tylenchomorpha</taxon>
        <taxon>Tylenchoidea</taxon>
        <taxon>Heteroderidae</taxon>
        <taxon>Heteroderinae</taxon>
        <taxon>Heterodera</taxon>
    </lineage>
</organism>
<dbReference type="PROSITE" id="PS01150">
    <property type="entry name" value="COMPLEX1_20K"/>
    <property type="match status" value="1"/>
</dbReference>
<dbReference type="SUPFAM" id="SSF56770">
    <property type="entry name" value="HydA/Nqo6-like"/>
    <property type="match status" value="1"/>
</dbReference>
<keyword evidence="5" id="KW-0479">Metal-binding</keyword>
<comment type="subunit">
    <text evidence="2">Complex I is composed of 45 different subunits This is a component of the iron-sulfur (IP) fragment of the enzyme.</text>
</comment>
<keyword evidence="5" id="KW-0408">Iron</keyword>
<dbReference type="GO" id="GO:0046872">
    <property type="term" value="F:metal ion binding"/>
    <property type="evidence" value="ECO:0007669"/>
    <property type="project" value="UniProtKB-KW"/>
</dbReference>
<dbReference type="GO" id="GO:0051539">
    <property type="term" value="F:4 iron, 4 sulfur cluster binding"/>
    <property type="evidence" value="ECO:0007669"/>
    <property type="project" value="UniProtKB-KW"/>
</dbReference>
<name>A0ABD2JH49_HETSC</name>
<reference evidence="9 10" key="1">
    <citation type="submission" date="2024-10" db="EMBL/GenBank/DDBJ databases">
        <authorList>
            <person name="Kim D."/>
        </authorList>
    </citation>
    <scope>NUCLEOTIDE SEQUENCE [LARGE SCALE GENOMIC DNA]</scope>
    <source>
        <strain evidence="9">Taebaek</strain>
    </source>
</reference>
<dbReference type="Gene3D" id="3.40.50.300">
    <property type="entry name" value="P-loop containing nucleotide triphosphate hydrolases"/>
    <property type="match status" value="1"/>
</dbReference>
<dbReference type="Gene3D" id="3.40.50.12280">
    <property type="match status" value="1"/>
</dbReference>
<dbReference type="NCBIfam" id="TIGR01957">
    <property type="entry name" value="nuoB_fam"/>
    <property type="match status" value="1"/>
</dbReference>
<proteinExistence type="inferred from homology"/>
<evidence type="ECO:0000256" key="2">
    <source>
        <dbReference type="ARBA" id="ARBA00011163"/>
    </source>
</evidence>
<evidence type="ECO:0000256" key="3">
    <source>
        <dbReference type="ARBA" id="ARBA00023027"/>
    </source>
</evidence>
<evidence type="ECO:0000313" key="9">
    <source>
        <dbReference type="EMBL" id="KAL3089944.1"/>
    </source>
</evidence>
<evidence type="ECO:0000259" key="7">
    <source>
        <dbReference type="Pfam" id="PF01058"/>
    </source>
</evidence>
<dbReference type="SUPFAM" id="SSF52540">
    <property type="entry name" value="P-loop containing nucleoside triphosphate hydrolases"/>
    <property type="match status" value="1"/>
</dbReference>
<comment type="similarity">
    <text evidence="1 5">Belongs to the complex I 20 kDa subunit family.</text>
</comment>
<dbReference type="InterPro" id="IPR006137">
    <property type="entry name" value="NADH_UbQ_OxRdtase-like_20kDa"/>
</dbReference>
<keyword evidence="5" id="KW-0004">4Fe-4S</keyword>
<dbReference type="PANTHER" id="PTHR11995:SF14">
    <property type="entry name" value="NADH DEHYDROGENASE [UBIQUINONE] IRON-SULFUR PROTEIN 7, MITOCHONDRIAL"/>
    <property type="match status" value="1"/>
</dbReference>
<dbReference type="PANTHER" id="PTHR11995">
    <property type="entry name" value="NADH DEHYDROGENASE"/>
    <property type="match status" value="1"/>
</dbReference>
<feature type="transmembrane region" description="Helical" evidence="6">
    <location>
        <begin position="537"/>
        <end position="557"/>
    </location>
</feature>
<comment type="caution">
    <text evidence="9">The sequence shown here is derived from an EMBL/GenBank/DDBJ whole genome shotgun (WGS) entry which is preliminary data.</text>
</comment>
<gene>
    <name evidence="9" type="ORF">niasHS_006396</name>
</gene>
<dbReference type="EMBL" id="JBICCN010000143">
    <property type="protein sequence ID" value="KAL3089944.1"/>
    <property type="molecule type" value="Genomic_DNA"/>
</dbReference>
<dbReference type="Pfam" id="PF01712">
    <property type="entry name" value="dNK"/>
    <property type="match status" value="1"/>
</dbReference>
<feature type="domain" description="Deoxynucleoside kinase" evidence="8">
    <location>
        <begin position="81"/>
        <end position="286"/>
    </location>
</feature>
<evidence type="ECO:0000256" key="6">
    <source>
        <dbReference type="SAM" id="Phobius"/>
    </source>
</evidence>
<evidence type="ECO:0000256" key="4">
    <source>
        <dbReference type="ARBA" id="ARBA00071853"/>
    </source>
</evidence>
<feature type="domain" description="NADH:ubiquinone oxidoreductase-like 20kDa subunit" evidence="7">
    <location>
        <begin position="806"/>
        <end position="915"/>
    </location>
</feature>
<accession>A0ABD2JH49</accession>
<dbReference type="FunFam" id="3.40.50.12280:FF:000001">
    <property type="entry name" value="NADH-quinone oxidoreductase subunit B 2"/>
    <property type="match status" value="1"/>
</dbReference>
<sequence length="931" mass="106019">MASKFVFSLRFSYPRLLTSSALNNKKLVPNLIQNRSIVTKFDLELPDDYPEPWPYKQWGFNQFMQHLDKTLKRWHINSKLIVFESNIGVGRSSIAKELADALGFYYMPAFKMDDILVDRYNNDMRDYYHLFPKRFRFPDISMFYKDPADDQTAVMQDLMYDCRWEQYLNAQAHLFNTGQGVVLERCVHSDFVFANAMRAKDWISREYFNFYMYKRKQSLLFTRMYPHLIIYLDCPPEKCLENIQKRGNPAEVNAVDLEYLVNIQNSYKDFFREMRDECEILAYDWTTPQVLDVLLEDILEIDFETLDFYSSGKHRTWSLMGTDTNHCFWRHMVTTKDQLKERAMNKLGLLQTEVSELYIYPMDGIHHRNVIMHEVLKDRCTHGYTKKDPIQGLTRANYRNLEMPERWTEYFWKEEWIGSSCSLYTLFDPTAKDYDPEKVFYWGTVPSVDATPTTATLTTAATAVAATTGLPDDYGKGCPDGGEDAASADLDNAASFGSLFVIGLALAVLEKTTTATSKTAATAVAATSAWWHNLVDIGTLSLLGLVAAGLAVGWWLLSRRRRRRWSEHDLEKAFFAVAYAATEDQPPDELNIFNEWVSCETPTFPTTAAATTTAPCQSSANNAAAAATSDWWHNVVDIGTLFLLALVAAGRRMSLTLPPQKLWPQLHLSAISDHFWCTNISRRCCGLQCQQLAQRLPSTTTITKSQAGTEMALSTKLLPGLFLRSSAFCAPIACSRMAKSDVPALSTTNQPYPYKEQTPKGIFEKMGLQKTPDGASIGEFAVMRMDDMINLIGRGSLWPLTFGLACCAVEMMHFAAPRYDMMRFGVVFRATPRQCDLIIVSGTVTNKMAPALRRIYDQMPHPKWVISMGSCANGGGYYHYSYSVLRGCDRVIPVDIYVPGCPPSAEALLYGVLQLQKKIKRLKKVQMWYRR</sequence>
<dbReference type="Proteomes" id="UP001620645">
    <property type="component" value="Unassembled WGS sequence"/>
</dbReference>
<dbReference type="InterPro" id="IPR031314">
    <property type="entry name" value="DNK_dom"/>
</dbReference>
<evidence type="ECO:0000256" key="5">
    <source>
        <dbReference type="RuleBase" id="RU004464"/>
    </source>
</evidence>
<dbReference type="InterPro" id="IPR006138">
    <property type="entry name" value="NADH_UQ_OxRdtase_20Kd_su"/>
</dbReference>
<keyword evidence="3 5" id="KW-0520">NAD</keyword>
<evidence type="ECO:0000259" key="8">
    <source>
        <dbReference type="Pfam" id="PF01712"/>
    </source>
</evidence>
<keyword evidence="6" id="KW-0812">Transmembrane</keyword>
<keyword evidence="5" id="KW-0411">Iron-sulfur</keyword>
<keyword evidence="10" id="KW-1185">Reference proteome</keyword>
<dbReference type="NCBIfam" id="NF005012">
    <property type="entry name" value="PRK06411.1"/>
    <property type="match status" value="1"/>
</dbReference>
<dbReference type="HAMAP" id="MF_01356">
    <property type="entry name" value="NDH1_NuoB"/>
    <property type="match status" value="1"/>
</dbReference>
<evidence type="ECO:0000256" key="1">
    <source>
        <dbReference type="ARBA" id="ARBA00009173"/>
    </source>
</evidence>